<reference evidence="7 8" key="1">
    <citation type="submission" date="2016-10" db="EMBL/GenBank/DDBJ databases">
        <authorList>
            <person name="de Groot N.N."/>
        </authorList>
    </citation>
    <scope>NUCLEOTIDE SEQUENCE [LARGE SCALE GENOMIC DNA]</scope>
    <source>
        <strain evidence="7 8">DSM 23995</strain>
    </source>
</reference>
<dbReference type="InterPro" id="IPR004837">
    <property type="entry name" value="NaCa_Exmemb"/>
</dbReference>
<dbReference type="GO" id="GO:0005886">
    <property type="term" value="C:plasma membrane"/>
    <property type="evidence" value="ECO:0007669"/>
    <property type="project" value="TreeGrafter"/>
</dbReference>
<dbReference type="RefSeq" id="WP_091660558.1">
    <property type="nucleotide sequence ID" value="NZ_FONT01000003.1"/>
</dbReference>
<name>A0A1I2CY87_9BACI</name>
<feature type="transmembrane region" description="Helical" evidence="5">
    <location>
        <begin position="101"/>
        <end position="122"/>
    </location>
</feature>
<organism evidence="7 8">
    <name type="scientific">Alteribacillus iranensis</name>
    <dbReference type="NCBI Taxonomy" id="930128"/>
    <lineage>
        <taxon>Bacteria</taxon>
        <taxon>Bacillati</taxon>
        <taxon>Bacillota</taxon>
        <taxon>Bacilli</taxon>
        <taxon>Bacillales</taxon>
        <taxon>Bacillaceae</taxon>
        <taxon>Alteribacillus</taxon>
    </lineage>
</organism>
<proteinExistence type="predicted"/>
<dbReference type="PANTHER" id="PTHR10846:SF8">
    <property type="entry name" value="INNER MEMBRANE PROTEIN YRBG"/>
    <property type="match status" value="1"/>
</dbReference>
<dbReference type="Gene3D" id="1.20.1420.30">
    <property type="entry name" value="NCX, central ion-binding region"/>
    <property type="match status" value="1"/>
</dbReference>
<evidence type="ECO:0000259" key="6">
    <source>
        <dbReference type="Pfam" id="PF01699"/>
    </source>
</evidence>
<keyword evidence="4 5" id="KW-0472">Membrane</keyword>
<keyword evidence="2 5" id="KW-0812">Transmembrane</keyword>
<feature type="transmembrane region" description="Helical" evidence="5">
    <location>
        <begin position="241"/>
        <end position="259"/>
    </location>
</feature>
<dbReference type="Proteomes" id="UP000199516">
    <property type="component" value="Unassembled WGS sequence"/>
</dbReference>
<gene>
    <name evidence="7" type="ORF">SAMN05192532_103282</name>
</gene>
<evidence type="ECO:0000256" key="3">
    <source>
        <dbReference type="ARBA" id="ARBA00022989"/>
    </source>
</evidence>
<dbReference type="OrthoDB" id="9794225at2"/>
<feature type="transmembrane region" description="Helical" evidence="5">
    <location>
        <begin position="128"/>
        <end position="149"/>
    </location>
</feature>
<evidence type="ECO:0000256" key="1">
    <source>
        <dbReference type="ARBA" id="ARBA00004141"/>
    </source>
</evidence>
<dbReference type="STRING" id="930128.SAMN05192532_103282"/>
<evidence type="ECO:0000256" key="4">
    <source>
        <dbReference type="ARBA" id="ARBA00023136"/>
    </source>
</evidence>
<protein>
    <submittedName>
        <fullName evidence="7">Cation:H+ antiporter</fullName>
    </submittedName>
</protein>
<evidence type="ECO:0000313" key="8">
    <source>
        <dbReference type="Proteomes" id="UP000199516"/>
    </source>
</evidence>
<keyword evidence="8" id="KW-1185">Reference proteome</keyword>
<feature type="transmembrane region" description="Helical" evidence="5">
    <location>
        <begin position="170"/>
        <end position="192"/>
    </location>
</feature>
<dbReference type="InterPro" id="IPR044880">
    <property type="entry name" value="NCX_ion-bd_dom_sf"/>
</dbReference>
<sequence>MIFVLFGIAALITVVTAVKLSTYADVISEKSKLGGMMVGTLLLAGATSLPEVTTSLTAVFLDNPDIAVGNVLGSNMFNLLIIAVFDLVYRKEKLFSQTSFSHVYTAVLGMFLAAMALFALMIKTEISILGIGIDSLLILGVYAVGMYIINKNGEGVVPAEEEISEEGPAYAISLRHAVIGFIIAAIVILGAGSALTMTGDQIAIQTGLGSSFVGSFLIAASTSLPEAIAVLVALQLHNHNLALGSILGSNLFNMILLAVSDIGYFHGPIIAAASTVHQITAGAVLVLGTIVLLAVLRGRKKSFRVYPWPSALLIVVYFISSYLIFVI</sequence>
<dbReference type="InterPro" id="IPR004481">
    <property type="entry name" value="K/Na/Ca-exchanger"/>
</dbReference>
<dbReference type="EMBL" id="FONT01000003">
    <property type="protein sequence ID" value="SFE73277.1"/>
    <property type="molecule type" value="Genomic_DNA"/>
</dbReference>
<dbReference type="PANTHER" id="PTHR10846">
    <property type="entry name" value="SODIUM/POTASSIUM/CALCIUM EXCHANGER"/>
    <property type="match status" value="1"/>
</dbReference>
<evidence type="ECO:0000256" key="2">
    <source>
        <dbReference type="ARBA" id="ARBA00022692"/>
    </source>
</evidence>
<accession>A0A1I2CY87</accession>
<evidence type="ECO:0000256" key="5">
    <source>
        <dbReference type="SAM" id="Phobius"/>
    </source>
</evidence>
<dbReference type="GO" id="GO:0008273">
    <property type="term" value="F:calcium, potassium:sodium antiporter activity"/>
    <property type="evidence" value="ECO:0007669"/>
    <property type="project" value="TreeGrafter"/>
</dbReference>
<feature type="transmembrane region" description="Helical" evidence="5">
    <location>
        <begin position="66"/>
        <end position="89"/>
    </location>
</feature>
<comment type="subcellular location">
    <subcellularLocation>
        <location evidence="1">Membrane</location>
        <topology evidence="1">Multi-pass membrane protein</topology>
    </subcellularLocation>
</comment>
<feature type="transmembrane region" description="Helical" evidence="5">
    <location>
        <begin position="212"/>
        <end position="234"/>
    </location>
</feature>
<feature type="domain" description="Sodium/calcium exchanger membrane region" evidence="6">
    <location>
        <begin position="176"/>
        <end position="325"/>
    </location>
</feature>
<feature type="transmembrane region" description="Helical" evidence="5">
    <location>
        <begin position="279"/>
        <end position="296"/>
    </location>
</feature>
<keyword evidence="3 5" id="KW-1133">Transmembrane helix</keyword>
<evidence type="ECO:0000313" key="7">
    <source>
        <dbReference type="EMBL" id="SFE73277.1"/>
    </source>
</evidence>
<dbReference type="Pfam" id="PF01699">
    <property type="entry name" value="Na_Ca_ex"/>
    <property type="match status" value="2"/>
</dbReference>
<dbReference type="AlphaFoldDB" id="A0A1I2CY87"/>
<feature type="transmembrane region" description="Helical" evidence="5">
    <location>
        <begin position="308"/>
        <end position="325"/>
    </location>
</feature>
<dbReference type="GO" id="GO:0005262">
    <property type="term" value="F:calcium channel activity"/>
    <property type="evidence" value="ECO:0007669"/>
    <property type="project" value="TreeGrafter"/>
</dbReference>
<dbReference type="GO" id="GO:0006874">
    <property type="term" value="P:intracellular calcium ion homeostasis"/>
    <property type="evidence" value="ECO:0007669"/>
    <property type="project" value="TreeGrafter"/>
</dbReference>
<feature type="domain" description="Sodium/calcium exchanger membrane region" evidence="6">
    <location>
        <begin position="2"/>
        <end position="148"/>
    </location>
</feature>